<keyword evidence="1" id="KW-0560">Oxidoreductase</keyword>
<dbReference type="InterPro" id="IPR019752">
    <property type="entry name" value="Pyrv/ketoisovalerate_OxRed_cat"/>
</dbReference>
<dbReference type="OrthoDB" id="9800445at2"/>
<gene>
    <name evidence="3" type="ORF">SAMN05421742_104253</name>
</gene>
<feature type="domain" description="Pyruvate/ketoisovalerate oxidoreductase catalytic" evidence="2">
    <location>
        <begin position="26"/>
        <end position="205"/>
    </location>
</feature>
<dbReference type="Gene3D" id="3.40.920.10">
    <property type="entry name" value="Pyruvate-ferredoxin oxidoreductase, PFOR, domain III"/>
    <property type="match status" value="1"/>
</dbReference>
<dbReference type="PANTHER" id="PTHR43854:SF1">
    <property type="entry name" value="INDOLEPYRUVATE OXIDOREDUCTASE SUBUNIT IORB"/>
    <property type="match status" value="1"/>
</dbReference>
<keyword evidence="4" id="KW-1185">Reference proteome</keyword>
<accession>A0A1G7ZXI0</accession>
<name>A0A1G7ZXI0_9PROT</name>
<proteinExistence type="predicted"/>
<sequence length="217" mass="22659">MSSHTDTPATGPEVGPVTNILVCGIGGQGVMTAAELLAQAAISLGHDVKKTEVAGMAQRGGVVTSHVRFGPKVVAPAIAPGEADLLIGFEVAEALRWTTHLKPDGCAMVNVMRIPPLVVSGGLFPYPDDPVAQMQASGRQVIAFDAEAIARQLGTVRLVNTILLGAIADHLPFPAEVLRDTVLAGFRARKPALVELNAQAFDTGRATAREREMAKAV</sequence>
<reference evidence="4" key="1">
    <citation type="submission" date="2016-10" db="EMBL/GenBank/DDBJ databases">
        <authorList>
            <person name="Varghese N."/>
            <person name="Submissions S."/>
        </authorList>
    </citation>
    <scope>NUCLEOTIDE SEQUENCE [LARGE SCALE GENOMIC DNA]</scope>
    <source>
        <strain evidence="4">930I</strain>
    </source>
</reference>
<dbReference type="SUPFAM" id="SSF53323">
    <property type="entry name" value="Pyruvate-ferredoxin oxidoreductase, PFOR, domain III"/>
    <property type="match status" value="1"/>
</dbReference>
<dbReference type="NCBIfam" id="NF005322">
    <property type="entry name" value="PRK06853.1-2"/>
    <property type="match status" value="1"/>
</dbReference>
<dbReference type="GO" id="GO:0016903">
    <property type="term" value="F:oxidoreductase activity, acting on the aldehyde or oxo group of donors"/>
    <property type="evidence" value="ECO:0007669"/>
    <property type="project" value="InterPro"/>
</dbReference>
<organism evidence="3 4">
    <name type="scientific">Roseospirillum parvum</name>
    <dbReference type="NCBI Taxonomy" id="83401"/>
    <lineage>
        <taxon>Bacteria</taxon>
        <taxon>Pseudomonadati</taxon>
        <taxon>Pseudomonadota</taxon>
        <taxon>Alphaproteobacteria</taxon>
        <taxon>Rhodospirillales</taxon>
        <taxon>Rhodospirillaceae</taxon>
        <taxon>Roseospirillum</taxon>
    </lineage>
</organism>
<dbReference type="PANTHER" id="PTHR43854">
    <property type="entry name" value="INDOLEPYRUVATE OXIDOREDUCTASE SUBUNIT IORB"/>
    <property type="match status" value="1"/>
</dbReference>
<evidence type="ECO:0000313" key="3">
    <source>
        <dbReference type="EMBL" id="SDH13362.1"/>
    </source>
</evidence>
<dbReference type="AlphaFoldDB" id="A0A1G7ZXI0"/>
<dbReference type="STRING" id="83401.SAMN05421742_104253"/>
<dbReference type="InterPro" id="IPR052198">
    <property type="entry name" value="IorB_Oxidoreductase"/>
</dbReference>
<keyword evidence="3" id="KW-0670">Pyruvate</keyword>
<evidence type="ECO:0000313" key="4">
    <source>
        <dbReference type="Proteomes" id="UP000217076"/>
    </source>
</evidence>
<protein>
    <submittedName>
        <fullName evidence="3">Indolepyruvate ferredoxin oxidoreductase beta subunit</fullName>
    </submittedName>
</protein>
<dbReference type="Pfam" id="PF01558">
    <property type="entry name" value="POR"/>
    <property type="match status" value="1"/>
</dbReference>
<dbReference type="InterPro" id="IPR002869">
    <property type="entry name" value="Pyrv_flavodox_OxRed_cen"/>
</dbReference>
<dbReference type="Proteomes" id="UP000217076">
    <property type="component" value="Unassembled WGS sequence"/>
</dbReference>
<dbReference type="EMBL" id="FNCV01000004">
    <property type="protein sequence ID" value="SDH13362.1"/>
    <property type="molecule type" value="Genomic_DNA"/>
</dbReference>
<evidence type="ECO:0000259" key="2">
    <source>
        <dbReference type="Pfam" id="PF01558"/>
    </source>
</evidence>
<evidence type="ECO:0000256" key="1">
    <source>
        <dbReference type="ARBA" id="ARBA00023002"/>
    </source>
</evidence>
<dbReference type="RefSeq" id="WP_092618170.1">
    <property type="nucleotide sequence ID" value="NZ_FNCV01000004.1"/>
</dbReference>